<dbReference type="FunFam" id="2.160.10.10:FF:000025">
    <property type="entry name" value="Hexapeptide-repeat containing-acetyltransferase"/>
    <property type="match status" value="1"/>
</dbReference>
<sequence>MQYDTTDFVEANGEATMKLIARTRRLTREYYMTDHEDAERRRAILEELLGEIGKNVEIDTPFYCDYGKNIHIGSDVIINMNCTFVDNKPIRIGSKVLIASNVQIYTSSHPILPQERLRLDGNETEEPFFRTYALPVEIQDNVWIGGGVVILPGVTIGKNSVVGAGSVVTRSIPANCVAVGNPCRVIRRFGEDGPDDALPSAPNAETTAAIENVQQGKNLSRTFGSVAELMEDLKR</sequence>
<dbReference type="OrthoDB" id="9801697at2"/>
<evidence type="ECO:0000313" key="6">
    <source>
        <dbReference type="EMBL" id="AXL21336.1"/>
    </source>
</evidence>
<name>A0A346AZP3_9FIRM</name>
<organism evidence="6 7">
    <name type="scientific">Megasphaera stantonii</name>
    <dbReference type="NCBI Taxonomy" id="2144175"/>
    <lineage>
        <taxon>Bacteria</taxon>
        <taxon>Bacillati</taxon>
        <taxon>Bacillota</taxon>
        <taxon>Negativicutes</taxon>
        <taxon>Veillonellales</taxon>
        <taxon>Veillonellaceae</taxon>
        <taxon>Megasphaera</taxon>
    </lineage>
</organism>
<evidence type="ECO:0000256" key="3">
    <source>
        <dbReference type="ARBA" id="ARBA00022737"/>
    </source>
</evidence>
<keyword evidence="4" id="KW-0012">Acyltransferase</keyword>
<proteinExistence type="inferred from homology"/>
<evidence type="ECO:0000256" key="1">
    <source>
        <dbReference type="ARBA" id="ARBA00007274"/>
    </source>
</evidence>
<dbReference type="PROSITE" id="PS00101">
    <property type="entry name" value="HEXAPEP_TRANSFERASES"/>
    <property type="match status" value="1"/>
</dbReference>
<dbReference type="InterPro" id="IPR001451">
    <property type="entry name" value="Hexapep"/>
</dbReference>
<dbReference type="KEGG" id="meg:DKB62_07050"/>
<dbReference type="GO" id="GO:0016407">
    <property type="term" value="F:acetyltransferase activity"/>
    <property type="evidence" value="ECO:0007669"/>
    <property type="project" value="InterPro"/>
</dbReference>
<feature type="domain" description="Maltose/galactoside acetyltransferase" evidence="5">
    <location>
        <begin position="19"/>
        <end position="53"/>
    </location>
</feature>
<dbReference type="EMBL" id="CP029462">
    <property type="protein sequence ID" value="AXL21336.1"/>
    <property type="molecule type" value="Genomic_DNA"/>
</dbReference>
<dbReference type="InterPro" id="IPR051159">
    <property type="entry name" value="Hexapeptide_acetyltransf"/>
</dbReference>
<dbReference type="PANTHER" id="PTHR23416">
    <property type="entry name" value="SIALIC ACID SYNTHASE-RELATED"/>
    <property type="match status" value="1"/>
</dbReference>
<accession>A0A346AZP3</accession>
<dbReference type="CDD" id="cd03357">
    <property type="entry name" value="LbH_MAT_GAT"/>
    <property type="match status" value="1"/>
</dbReference>
<dbReference type="InterPro" id="IPR024688">
    <property type="entry name" value="Mac_dom"/>
</dbReference>
<evidence type="ECO:0000313" key="7">
    <source>
        <dbReference type="Proteomes" id="UP000254337"/>
    </source>
</evidence>
<evidence type="ECO:0000256" key="4">
    <source>
        <dbReference type="ARBA" id="ARBA00023315"/>
    </source>
</evidence>
<keyword evidence="3" id="KW-0677">Repeat</keyword>
<keyword evidence="2 6" id="KW-0808">Transferase</keyword>
<reference evidence="6 7" key="1">
    <citation type="submission" date="2018-05" db="EMBL/GenBank/DDBJ databases">
        <title>Complete genome sequence of Megasphaera sp. AJH120T, isolated from the ceca of a chicken.</title>
        <authorList>
            <person name="Maki J."/>
            <person name="Looft T."/>
        </authorList>
    </citation>
    <scope>NUCLEOTIDE SEQUENCE [LARGE SCALE GENOMIC DNA]</scope>
    <source>
        <strain evidence="6 7">AJH120</strain>
    </source>
</reference>
<dbReference type="Pfam" id="PF00132">
    <property type="entry name" value="Hexapep"/>
    <property type="match status" value="1"/>
</dbReference>
<evidence type="ECO:0000259" key="5">
    <source>
        <dbReference type="Pfam" id="PF12464"/>
    </source>
</evidence>
<dbReference type="PANTHER" id="PTHR23416:SF23">
    <property type="entry name" value="ACETYLTRANSFERASE C18B11.09C-RELATED"/>
    <property type="match status" value="1"/>
</dbReference>
<dbReference type="Gene3D" id="2.160.10.10">
    <property type="entry name" value="Hexapeptide repeat proteins"/>
    <property type="match status" value="1"/>
</dbReference>
<dbReference type="Pfam" id="PF12464">
    <property type="entry name" value="Mac"/>
    <property type="match status" value="1"/>
</dbReference>
<dbReference type="InterPro" id="IPR018357">
    <property type="entry name" value="Hexapep_transf_CS"/>
</dbReference>
<dbReference type="RefSeq" id="WP_107196031.1">
    <property type="nucleotide sequence ID" value="NZ_CP029462.1"/>
</dbReference>
<comment type="similarity">
    <text evidence="1">Belongs to the transferase hexapeptide repeat family.</text>
</comment>
<dbReference type="SUPFAM" id="SSF51161">
    <property type="entry name" value="Trimeric LpxA-like enzymes"/>
    <property type="match status" value="1"/>
</dbReference>
<evidence type="ECO:0000256" key="2">
    <source>
        <dbReference type="ARBA" id="ARBA00022679"/>
    </source>
</evidence>
<dbReference type="GO" id="GO:0008374">
    <property type="term" value="F:O-acyltransferase activity"/>
    <property type="evidence" value="ECO:0007669"/>
    <property type="project" value="TreeGrafter"/>
</dbReference>
<protein>
    <submittedName>
        <fullName evidence="6">Maltose acetyltransferase</fullName>
    </submittedName>
</protein>
<dbReference type="InterPro" id="IPR011004">
    <property type="entry name" value="Trimer_LpxA-like_sf"/>
</dbReference>
<keyword evidence="7" id="KW-1185">Reference proteome</keyword>
<gene>
    <name evidence="6" type="ORF">DKB62_07050</name>
</gene>
<dbReference type="AlphaFoldDB" id="A0A346AZP3"/>
<dbReference type="Proteomes" id="UP000254337">
    <property type="component" value="Chromosome"/>
</dbReference>